<organism evidence="2 3">
    <name type="scientific">Lolium multiflorum</name>
    <name type="common">Italian ryegrass</name>
    <name type="synonym">Lolium perenne subsp. multiflorum</name>
    <dbReference type="NCBI Taxonomy" id="4521"/>
    <lineage>
        <taxon>Eukaryota</taxon>
        <taxon>Viridiplantae</taxon>
        <taxon>Streptophyta</taxon>
        <taxon>Embryophyta</taxon>
        <taxon>Tracheophyta</taxon>
        <taxon>Spermatophyta</taxon>
        <taxon>Magnoliopsida</taxon>
        <taxon>Liliopsida</taxon>
        <taxon>Poales</taxon>
        <taxon>Poaceae</taxon>
        <taxon>BOP clade</taxon>
        <taxon>Pooideae</taxon>
        <taxon>Poodae</taxon>
        <taxon>Poeae</taxon>
        <taxon>Poeae Chloroplast Group 2 (Poeae type)</taxon>
        <taxon>Loliodinae</taxon>
        <taxon>Loliinae</taxon>
        <taxon>Lolium</taxon>
    </lineage>
</organism>
<accession>A0AAD8Q799</accession>
<evidence type="ECO:0000313" key="3">
    <source>
        <dbReference type="Proteomes" id="UP001231189"/>
    </source>
</evidence>
<proteinExistence type="predicted"/>
<dbReference type="GO" id="GO:0004523">
    <property type="term" value="F:RNA-DNA hybrid ribonuclease activity"/>
    <property type="evidence" value="ECO:0007669"/>
    <property type="project" value="InterPro"/>
</dbReference>
<dbReference type="InterPro" id="IPR002156">
    <property type="entry name" value="RNaseH_domain"/>
</dbReference>
<dbReference type="PANTHER" id="PTHR47723:SF24">
    <property type="entry name" value="RNASE H TYPE-1 DOMAIN-CONTAINING PROTEIN"/>
    <property type="match status" value="1"/>
</dbReference>
<dbReference type="InterPro" id="IPR044730">
    <property type="entry name" value="RNase_H-like_dom_plant"/>
</dbReference>
<name>A0AAD8Q799_LOLMU</name>
<keyword evidence="3" id="KW-1185">Reference proteome</keyword>
<evidence type="ECO:0000259" key="1">
    <source>
        <dbReference type="Pfam" id="PF13456"/>
    </source>
</evidence>
<dbReference type="Gene3D" id="3.30.420.10">
    <property type="entry name" value="Ribonuclease H-like superfamily/Ribonuclease H"/>
    <property type="match status" value="1"/>
</dbReference>
<feature type="domain" description="RNase H type-1" evidence="1">
    <location>
        <begin position="3"/>
        <end position="125"/>
    </location>
</feature>
<dbReference type="SUPFAM" id="SSF53098">
    <property type="entry name" value="Ribonuclease H-like"/>
    <property type="match status" value="1"/>
</dbReference>
<gene>
    <name evidence="2" type="ORF">QYE76_016822</name>
</gene>
<reference evidence="2" key="1">
    <citation type="submission" date="2023-07" db="EMBL/GenBank/DDBJ databases">
        <title>A chromosome-level genome assembly of Lolium multiflorum.</title>
        <authorList>
            <person name="Chen Y."/>
            <person name="Copetti D."/>
            <person name="Kolliker R."/>
            <person name="Studer B."/>
        </authorList>
    </citation>
    <scope>NUCLEOTIDE SEQUENCE</scope>
    <source>
        <strain evidence="2">02402/16</strain>
        <tissue evidence="2">Leaf</tissue>
    </source>
</reference>
<dbReference type="Proteomes" id="UP001231189">
    <property type="component" value="Unassembled WGS sequence"/>
</dbReference>
<evidence type="ECO:0000313" key="2">
    <source>
        <dbReference type="EMBL" id="KAK1597010.1"/>
    </source>
</evidence>
<protein>
    <recommendedName>
        <fullName evidence="1">RNase H type-1 domain-containing protein</fullName>
    </recommendedName>
</protein>
<dbReference type="CDD" id="cd06222">
    <property type="entry name" value="RNase_H_like"/>
    <property type="match status" value="1"/>
</dbReference>
<dbReference type="Pfam" id="PF13456">
    <property type="entry name" value="RVT_3"/>
    <property type="match status" value="1"/>
</dbReference>
<dbReference type="EMBL" id="JAUUTY010000639">
    <property type="protein sequence ID" value="KAK1597010.1"/>
    <property type="molecule type" value="Genomic_DNA"/>
</dbReference>
<dbReference type="InterPro" id="IPR053151">
    <property type="entry name" value="RNase_H-like"/>
</dbReference>
<dbReference type="GO" id="GO:0003676">
    <property type="term" value="F:nucleic acid binding"/>
    <property type="evidence" value="ECO:0007669"/>
    <property type="project" value="InterPro"/>
</dbReference>
<comment type="caution">
    <text evidence="2">The sequence shown here is derived from an EMBL/GenBank/DDBJ whole genome shotgun (WGS) entry which is preliminary data.</text>
</comment>
<dbReference type="PANTHER" id="PTHR47723">
    <property type="entry name" value="OS05G0353850 PROTEIN"/>
    <property type="match status" value="1"/>
</dbReference>
<sequence length="154" mass="17129">MVNTDGSLNCSSREAGSGYVIRNYLGEFVEAGCRKYPHIDDPFISELLASRDGLEAAARLGIPKIIIQTDCSSLAELWQDERQTRSEGAHVLGEMKMMCVNFQEVKLLFLGRDANKAAHRCAKEALSVVDFVRFDVIPGFLTELIQSECSHYPV</sequence>
<dbReference type="AlphaFoldDB" id="A0AAD8Q799"/>
<dbReference type="InterPro" id="IPR036397">
    <property type="entry name" value="RNaseH_sf"/>
</dbReference>
<dbReference type="InterPro" id="IPR012337">
    <property type="entry name" value="RNaseH-like_sf"/>
</dbReference>